<accession>A0A059D4T5</accession>
<gene>
    <name evidence="6" type="ORF">EUGRSUZ_B02079</name>
</gene>
<proteinExistence type="predicted"/>
<name>A0A059D4T5_EUCGR</name>
<evidence type="ECO:0000256" key="3">
    <source>
        <dbReference type="ARBA" id="ARBA00023163"/>
    </source>
</evidence>
<keyword evidence="1" id="KW-0805">Transcription regulation</keyword>
<reference evidence="6" key="1">
    <citation type="submission" date="2013-07" db="EMBL/GenBank/DDBJ databases">
        <title>The genome of Eucalyptus grandis.</title>
        <authorList>
            <person name="Schmutz J."/>
            <person name="Hayes R."/>
            <person name="Myburg A."/>
            <person name="Tuskan G."/>
            <person name="Grattapaglia D."/>
            <person name="Rokhsar D.S."/>
        </authorList>
    </citation>
    <scope>NUCLEOTIDE SEQUENCE</scope>
    <source>
        <tissue evidence="6">Leaf extractions</tissue>
    </source>
</reference>
<keyword evidence="4" id="KW-0862">Zinc</keyword>
<dbReference type="Gene3D" id="3.30.50.10">
    <property type="entry name" value="Erythroid Transcription Factor GATA-1, subunit A"/>
    <property type="match status" value="1"/>
</dbReference>
<dbReference type="GO" id="GO:0006355">
    <property type="term" value="P:regulation of DNA-templated transcription"/>
    <property type="evidence" value="ECO:0007669"/>
    <property type="project" value="InterPro"/>
</dbReference>
<feature type="domain" description="GATA-type" evidence="5">
    <location>
        <begin position="22"/>
        <end position="45"/>
    </location>
</feature>
<keyword evidence="4" id="KW-0479">Metal-binding</keyword>
<dbReference type="InParanoid" id="A0A059D4T5"/>
<dbReference type="EMBL" id="KK198754">
    <property type="protein sequence ID" value="KCW85235.1"/>
    <property type="molecule type" value="Genomic_DNA"/>
</dbReference>
<evidence type="ECO:0000259" key="5">
    <source>
        <dbReference type="PROSITE" id="PS50114"/>
    </source>
</evidence>
<sequence>MGIGNLILLQSPLESVAEEKIETNNKFCADCKTTKTPLWRGGPSGPKREFLVHGLPVVFLNCRFPP</sequence>
<evidence type="ECO:0000256" key="2">
    <source>
        <dbReference type="ARBA" id="ARBA00023125"/>
    </source>
</evidence>
<dbReference type="SMART" id="SM00401">
    <property type="entry name" value="ZnF_GATA"/>
    <property type="match status" value="1"/>
</dbReference>
<keyword evidence="3" id="KW-0804">Transcription</keyword>
<dbReference type="Pfam" id="PF00320">
    <property type="entry name" value="GATA"/>
    <property type="match status" value="1"/>
</dbReference>
<dbReference type="InterPro" id="IPR013088">
    <property type="entry name" value="Znf_NHR/GATA"/>
</dbReference>
<keyword evidence="2" id="KW-0238">DNA-binding</keyword>
<evidence type="ECO:0000256" key="4">
    <source>
        <dbReference type="PROSITE-ProRule" id="PRU00094"/>
    </source>
</evidence>
<dbReference type="Gramene" id="KCW85235">
    <property type="protein sequence ID" value="KCW85235"/>
    <property type="gene ID" value="EUGRSUZ_B02079"/>
</dbReference>
<dbReference type="InterPro" id="IPR000679">
    <property type="entry name" value="Znf_GATA"/>
</dbReference>
<dbReference type="eggNOG" id="KOG1601">
    <property type="taxonomic scope" value="Eukaryota"/>
</dbReference>
<dbReference type="GO" id="GO:0043565">
    <property type="term" value="F:sequence-specific DNA binding"/>
    <property type="evidence" value="ECO:0007669"/>
    <property type="project" value="InterPro"/>
</dbReference>
<keyword evidence="4" id="KW-0863">Zinc-finger</keyword>
<organism evidence="6">
    <name type="scientific">Eucalyptus grandis</name>
    <name type="common">Flooded gum</name>
    <dbReference type="NCBI Taxonomy" id="71139"/>
    <lineage>
        <taxon>Eukaryota</taxon>
        <taxon>Viridiplantae</taxon>
        <taxon>Streptophyta</taxon>
        <taxon>Embryophyta</taxon>
        <taxon>Tracheophyta</taxon>
        <taxon>Spermatophyta</taxon>
        <taxon>Magnoliopsida</taxon>
        <taxon>eudicotyledons</taxon>
        <taxon>Gunneridae</taxon>
        <taxon>Pentapetalae</taxon>
        <taxon>rosids</taxon>
        <taxon>malvids</taxon>
        <taxon>Myrtales</taxon>
        <taxon>Myrtaceae</taxon>
        <taxon>Myrtoideae</taxon>
        <taxon>Eucalypteae</taxon>
        <taxon>Eucalyptus</taxon>
    </lineage>
</organism>
<dbReference type="PROSITE" id="PS50114">
    <property type="entry name" value="GATA_ZN_FINGER_2"/>
    <property type="match status" value="1"/>
</dbReference>
<evidence type="ECO:0000313" key="6">
    <source>
        <dbReference type="EMBL" id="KCW85235.1"/>
    </source>
</evidence>
<dbReference type="GO" id="GO:0008270">
    <property type="term" value="F:zinc ion binding"/>
    <property type="evidence" value="ECO:0007669"/>
    <property type="project" value="UniProtKB-KW"/>
</dbReference>
<dbReference type="SUPFAM" id="SSF57716">
    <property type="entry name" value="Glucocorticoid receptor-like (DNA-binding domain)"/>
    <property type="match status" value="1"/>
</dbReference>
<dbReference type="AlphaFoldDB" id="A0A059D4T5"/>
<evidence type="ECO:0000256" key="1">
    <source>
        <dbReference type="ARBA" id="ARBA00023015"/>
    </source>
</evidence>
<protein>
    <recommendedName>
        <fullName evidence="5">GATA-type domain-containing protein</fullName>
    </recommendedName>
</protein>